<evidence type="ECO:0000256" key="5">
    <source>
        <dbReference type="ARBA" id="ARBA00022737"/>
    </source>
</evidence>
<evidence type="ECO:0000256" key="6">
    <source>
        <dbReference type="ARBA" id="ARBA00022989"/>
    </source>
</evidence>
<evidence type="ECO:0000256" key="1">
    <source>
        <dbReference type="ARBA" id="ARBA00004162"/>
    </source>
</evidence>
<evidence type="ECO:0000256" key="4">
    <source>
        <dbReference type="ARBA" id="ARBA00022729"/>
    </source>
</evidence>
<dbReference type="FunFam" id="2.60.40.10:FF:000049">
    <property type="entry name" value="Leukocyte immunoglobulin-like receptor subfamily B member 1"/>
    <property type="match status" value="3"/>
</dbReference>
<reference evidence="13" key="2">
    <citation type="submission" date="2025-08" db="UniProtKB">
        <authorList>
            <consortium name="Ensembl"/>
        </authorList>
    </citation>
    <scope>IDENTIFICATION</scope>
</reference>
<sequence>RTRVHAGTLPKPTIRAEPGTSIPWWTPVTIWCQGSLEAQEYRLHKGGHPGPWDTQKPLESTDKVNFSFIHMTEDYAGRYHCDYLSPTNWSEPSDPLELVMTGFHSKPSLSALPSPVVASGGNVTLQCASQLGFNRFVLMKEGERQPSSTLDSQQAPSGQFQALFPVGPVTPSLRWTFRCYGYYSRSPHVWSYPSGPLELLVSGQLPYTPSLSVQPRPTVTSGENVTLRCQSLSHVDTFHLSKEGAAGPPLRLRSKSLAGQHQAEFSVHPVTSAHRGTYRCYGSSSTFPHLLSQPSDPLELRVSGTADTVSPPQNKSAPDYTVENVIRMGVAAFILVVLGILLLEARHSQTRTPEAASKLWTWISCAQGALEERLRLMLADLSAENTEGETGATICLGFSLPGTRTP</sequence>
<keyword evidence="5" id="KW-0677">Repeat</keyword>
<dbReference type="PANTHER" id="PTHR11738:SF179">
    <property type="entry name" value="LEUKOCYTE IMMUNOGLOBULIN-LIKE RECEPTOR SUBFAMILY A MEMBER 5"/>
    <property type="match status" value="1"/>
</dbReference>
<keyword evidence="7 11" id="KW-0472">Membrane</keyword>
<dbReference type="Gene3D" id="2.60.40.10">
    <property type="entry name" value="Immunoglobulins"/>
    <property type="match status" value="3"/>
</dbReference>
<comment type="subcellular location">
    <subcellularLocation>
        <location evidence="1">Cell membrane</location>
        <topology evidence="1">Single-pass membrane protein</topology>
    </subcellularLocation>
</comment>
<dbReference type="Proteomes" id="UP000291022">
    <property type="component" value="Unassembled WGS sequence"/>
</dbReference>
<dbReference type="GO" id="GO:0002764">
    <property type="term" value="P:immune response-regulating signaling pathway"/>
    <property type="evidence" value="ECO:0007669"/>
    <property type="project" value="TreeGrafter"/>
</dbReference>
<evidence type="ECO:0000256" key="8">
    <source>
        <dbReference type="ARBA" id="ARBA00023157"/>
    </source>
</evidence>
<proteinExistence type="predicted"/>
<keyword evidence="9" id="KW-0325">Glycoprotein</keyword>
<name>A0A452R0B8_URSAM</name>
<dbReference type="SUPFAM" id="SSF48726">
    <property type="entry name" value="Immunoglobulin"/>
    <property type="match status" value="3"/>
</dbReference>
<dbReference type="InterPro" id="IPR007110">
    <property type="entry name" value="Ig-like_dom"/>
</dbReference>
<dbReference type="SMART" id="SM00408">
    <property type="entry name" value="IGc2"/>
    <property type="match status" value="1"/>
</dbReference>
<keyword evidence="2" id="KW-1003">Cell membrane</keyword>
<evidence type="ECO:0000256" key="10">
    <source>
        <dbReference type="ARBA" id="ARBA00023319"/>
    </source>
</evidence>
<evidence type="ECO:0000256" key="9">
    <source>
        <dbReference type="ARBA" id="ARBA00023180"/>
    </source>
</evidence>
<evidence type="ECO:0000256" key="11">
    <source>
        <dbReference type="SAM" id="Phobius"/>
    </source>
</evidence>
<keyword evidence="3 11" id="KW-0812">Transmembrane</keyword>
<dbReference type="Ensembl" id="ENSUAMT00000012991.1">
    <property type="protein sequence ID" value="ENSUAMP00000011553.1"/>
    <property type="gene ID" value="ENSUAMG00000009408.1"/>
</dbReference>
<protein>
    <recommendedName>
        <fullName evidence="12">Ig-like domain-containing protein</fullName>
    </recommendedName>
</protein>
<keyword evidence="4" id="KW-0732">Signal</keyword>
<dbReference type="Pfam" id="PF00047">
    <property type="entry name" value="ig"/>
    <property type="match status" value="1"/>
</dbReference>
<feature type="domain" description="Ig-like" evidence="12">
    <location>
        <begin position="209"/>
        <end position="303"/>
    </location>
</feature>
<reference evidence="13" key="3">
    <citation type="submission" date="2025-09" db="UniProtKB">
        <authorList>
            <consortium name="Ensembl"/>
        </authorList>
    </citation>
    <scope>IDENTIFICATION</scope>
</reference>
<dbReference type="InterPro" id="IPR003598">
    <property type="entry name" value="Ig_sub2"/>
</dbReference>
<evidence type="ECO:0000256" key="3">
    <source>
        <dbReference type="ARBA" id="ARBA00022692"/>
    </source>
</evidence>
<feature type="transmembrane region" description="Helical" evidence="11">
    <location>
        <begin position="325"/>
        <end position="343"/>
    </location>
</feature>
<evidence type="ECO:0000256" key="2">
    <source>
        <dbReference type="ARBA" id="ARBA00022475"/>
    </source>
</evidence>
<evidence type="ECO:0000313" key="13">
    <source>
        <dbReference type="Ensembl" id="ENSUAMP00000011553.1"/>
    </source>
</evidence>
<dbReference type="InterPro" id="IPR013783">
    <property type="entry name" value="Ig-like_fold"/>
</dbReference>
<evidence type="ECO:0000256" key="7">
    <source>
        <dbReference type="ARBA" id="ARBA00023136"/>
    </source>
</evidence>
<keyword evidence="14" id="KW-1185">Reference proteome</keyword>
<reference evidence="14" key="1">
    <citation type="submission" date="2016-06" db="EMBL/GenBank/DDBJ databases">
        <title>De novo assembly and RNA-Seq shows season-dependent expression and editing in black bear kidneys.</title>
        <authorList>
            <person name="Korstanje R."/>
            <person name="Srivastava A."/>
            <person name="Sarsani V.K."/>
            <person name="Sheehan S.M."/>
            <person name="Seger R.L."/>
            <person name="Barter M.E."/>
            <person name="Lindqvist C."/>
            <person name="Brody L.C."/>
            <person name="Mullikin J.C."/>
        </authorList>
    </citation>
    <scope>NUCLEOTIDE SEQUENCE [LARGE SCALE GENOMIC DNA]</scope>
</reference>
<dbReference type="PROSITE" id="PS50835">
    <property type="entry name" value="IG_LIKE"/>
    <property type="match status" value="1"/>
</dbReference>
<dbReference type="GO" id="GO:0019221">
    <property type="term" value="P:cytokine-mediated signaling pathway"/>
    <property type="evidence" value="ECO:0007669"/>
    <property type="project" value="TreeGrafter"/>
</dbReference>
<dbReference type="InterPro" id="IPR036179">
    <property type="entry name" value="Ig-like_dom_sf"/>
</dbReference>
<accession>A0A452R0B8</accession>
<dbReference type="Pfam" id="PF13895">
    <property type="entry name" value="Ig_2"/>
    <property type="match status" value="2"/>
</dbReference>
<dbReference type="GO" id="GO:0032396">
    <property type="term" value="F:inhibitory MHC class I receptor activity"/>
    <property type="evidence" value="ECO:0007669"/>
    <property type="project" value="TreeGrafter"/>
</dbReference>
<keyword evidence="10" id="KW-0393">Immunoglobulin domain</keyword>
<dbReference type="GO" id="GO:0005886">
    <property type="term" value="C:plasma membrane"/>
    <property type="evidence" value="ECO:0007669"/>
    <property type="project" value="UniProtKB-SubCell"/>
</dbReference>
<dbReference type="InterPro" id="IPR050412">
    <property type="entry name" value="Ig-like_Receptors_ImmuneReg"/>
</dbReference>
<dbReference type="GeneTree" id="ENSGT01100000263478"/>
<dbReference type="InterPro" id="IPR003599">
    <property type="entry name" value="Ig_sub"/>
</dbReference>
<organism evidence="13 14">
    <name type="scientific">Ursus americanus</name>
    <name type="common">American black bear</name>
    <name type="synonym">Euarctos americanus</name>
    <dbReference type="NCBI Taxonomy" id="9643"/>
    <lineage>
        <taxon>Eukaryota</taxon>
        <taxon>Metazoa</taxon>
        <taxon>Chordata</taxon>
        <taxon>Craniata</taxon>
        <taxon>Vertebrata</taxon>
        <taxon>Euteleostomi</taxon>
        <taxon>Mammalia</taxon>
        <taxon>Eutheria</taxon>
        <taxon>Laurasiatheria</taxon>
        <taxon>Carnivora</taxon>
        <taxon>Caniformia</taxon>
        <taxon>Ursidae</taxon>
        <taxon>Ursus</taxon>
    </lineage>
</organism>
<dbReference type="SMART" id="SM00409">
    <property type="entry name" value="IG"/>
    <property type="match status" value="2"/>
</dbReference>
<evidence type="ECO:0000259" key="12">
    <source>
        <dbReference type="PROSITE" id="PS50835"/>
    </source>
</evidence>
<dbReference type="AlphaFoldDB" id="A0A452R0B8"/>
<dbReference type="CDD" id="cd16843">
    <property type="entry name" value="IgC2_D1_D2_LILR_KIR_like"/>
    <property type="match status" value="1"/>
</dbReference>
<dbReference type="PANTHER" id="PTHR11738">
    <property type="entry name" value="MHC CLASS I NK CELL RECEPTOR"/>
    <property type="match status" value="1"/>
</dbReference>
<dbReference type="InterPro" id="IPR013151">
    <property type="entry name" value="Immunoglobulin_dom"/>
</dbReference>
<keyword evidence="8" id="KW-1015">Disulfide bond</keyword>
<evidence type="ECO:0000313" key="14">
    <source>
        <dbReference type="Proteomes" id="UP000291022"/>
    </source>
</evidence>
<keyword evidence="6 11" id="KW-1133">Transmembrane helix</keyword>